<dbReference type="EMBL" id="JAPFFF010000006">
    <property type="protein sequence ID" value="KAK8887310.1"/>
    <property type="molecule type" value="Genomic_DNA"/>
</dbReference>
<protein>
    <submittedName>
        <fullName evidence="2">Uncharacterized protein</fullName>
    </submittedName>
</protein>
<feature type="region of interest" description="Disordered" evidence="1">
    <location>
        <begin position="1"/>
        <end position="21"/>
    </location>
</feature>
<evidence type="ECO:0000313" key="2">
    <source>
        <dbReference type="EMBL" id="KAK8887310.1"/>
    </source>
</evidence>
<comment type="caution">
    <text evidence="2">The sequence shown here is derived from an EMBL/GenBank/DDBJ whole genome shotgun (WGS) entry which is preliminary data.</text>
</comment>
<sequence>MNEKPNRNNNPSIPVVEPYQEDHFDDRRLSDLLPTEFIRQIGFDPQAFLFSSASLQMRRRMTDPGTSLIYTSEPPAQRRMTSTETYQPTPPPTNYGISPLYEVPQQRITNWYLVELSDCTTNAFSLFNCGDARSDGVVVRDHVYLRFGRIVKEIKNPGTFDRSTPQIISVDQNSYLYDYIFGISNLATAMIPTFLKNSNAQCEFVSMETVSYDARALFRVKLTNTSDPNIDKFIRSLVQAFCVAVEVYE</sequence>
<gene>
    <name evidence="2" type="ORF">M9Y10_038348</name>
</gene>
<accession>A0ABR2K856</accession>
<name>A0ABR2K856_9EUKA</name>
<dbReference type="Proteomes" id="UP001470230">
    <property type="component" value="Unassembled WGS sequence"/>
</dbReference>
<reference evidence="2 3" key="1">
    <citation type="submission" date="2024-04" db="EMBL/GenBank/DDBJ databases">
        <title>Tritrichomonas musculus Genome.</title>
        <authorList>
            <person name="Alves-Ferreira E."/>
            <person name="Grigg M."/>
            <person name="Lorenzi H."/>
            <person name="Galac M."/>
        </authorList>
    </citation>
    <scope>NUCLEOTIDE SEQUENCE [LARGE SCALE GENOMIC DNA]</scope>
    <source>
        <strain evidence="2 3">EAF2021</strain>
    </source>
</reference>
<feature type="region of interest" description="Disordered" evidence="1">
    <location>
        <begin position="65"/>
        <end position="92"/>
    </location>
</feature>
<proteinExistence type="predicted"/>
<evidence type="ECO:0000256" key="1">
    <source>
        <dbReference type="SAM" id="MobiDB-lite"/>
    </source>
</evidence>
<organism evidence="2 3">
    <name type="scientific">Tritrichomonas musculus</name>
    <dbReference type="NCBI Taxonomy" id="1915356"/>
    <lineage>
        <taxon>Eukaryota</taxon>
        <taxon>Metamonada</taxon>
        <taxon>Parabasalia</taxon>
        <taxon>Tritrichomonadida</taxon>
        <taxon>Tritrichomonadidae</taxon>
        <taxon>Tritrichomonas</taxon>
    </lineage>
</organism>
<evidence type="ECO:0000313" key="3">
    <source>
        <dbReference type="Proteomes" id="UP001470230"/>
    </source>
</evidence>
<keyword evidence="3" id="KW-1185">Reference proteome</keyword>